<dbReference type="Proteomes" id="UP000608420">
    <property type="component" value="Unassembled WGS sequence"/>
</dbReference>
<evidence type="ECO:0000313" key="1">
    <source>
        <dbReference type="EMBL" id="GGG11403.1"/>
    </source>
</evidence>
<protein>
    <submittedName>
        <fullName evidence="1">Uncharacterized protein</fullName>
    </submittedName>
</protein>
<accession>A0ABQ1W348</accession>
<dbReference type="EMBL" id="BMIW01000031">
    <property type="protein sequence ID" value="GGG11403.1"/>
    <property type="molecule type" value="Genomic_DNA"/>
</dbReference>
<evidence type="ECO:0000313" key="2">
    <source>
        <dbReference type="Proteomes" id="UP000608420"/>
    </source>
</evidence>
<name>A0ABQ1W348_9BACL</name>
<keyword evidence="2" id="KW-1185">Reference proteome</keyword>
<sequence length="61" mass="6861">MHFVQLKSPFPHEPRKTVILTVLIAIKVMLEPTCEILAVFYTIRNFGEWSNLSGQSDVASG</sequence>
<comment type="caution">
    <text evidence="1">The sequence shown here is derived from an EMBL/GenBank/DDBJ whole genome shotgun (WGS) entry which is preliminary data.</text>
</comment>
<proteinExistence type="predicted"/>
<organism evidence="1 2">
    <name type="scientific">Paenibacillus aceti</name>
    <dbReference type="NCBI Taxonomy" id="1820010"/>
    <lineage>
        <taxon>Bacteria</taxon>
        <taxon>Bacillati</taxon>
        <taxon>Bacillota</taxon>
        <taxon>Bacilli</taxon>
        <taxon>Bacillales</taxon>
        <taxon>Paenibacillaceae</taxon>
        <taxon>Paenibacillus</taxon>
    </lineage>
</organism>
<reference evidence="2" key="1">
    <citation type="journal article" date="2019" name="Int. J. Syst. Evol. Microbiol.">
        <title>The Global Catalogue of Microorganisms (GCM) 10K type strain sequencing project: providing services to taxonomists for standard genome sequencing and annotation.</title>
        <authorList>
            <consortium name="The Broad Institute Genomics Platform"/>
            <consortium name="The Broad Institute Genome Sequencing Center for Infectious Disease"/>
            <person name="Wu L."/>
            <person name="Ma J."/>
        </authorList>
    </citation>
    <scope>NUCLEOTIDE SEQUENCE [LARGE SCALE GENOMIC DNA]</scope>
    <source>
        <strain evidence="2">CGMCC 1.15420</strain>
    </source>
</reference>
<gene>
    <name evidence="1" type="ORF">GCM10010913_36540</name>
</gene>